<dbReference type="STRING" id="258515.SAMN05192585_11336"/>
<keyword evidence="4" id="KW-0804">Transcription</keyword>
<feature type="domain" description="RNA polymerase sigma-70 region 3" evidence="5">
    <location>
        <begin position="118"/>
        <end position="164"/>
    </location>
</feature>
<evidence type="ECO:0000256" key="1">
    <source>
        <dbReference type="ARBA" id="ARBA00023015"/>
    </source>
</evidence>
<dbReference type="OrthoDB" id="9799825at2"/>
<proteinExistence type="predicted"/>
<dbReference type="Pfam" id="PF04542">
    <property type="entry name" value="Sigma70_r2"/>
    <property type="match status" value="1"/>
</dbReference>
<dbReference type="GO" id="GO:0006352">
    <property type="term" value="P:DNA-templated transcription initiation"/>
    <property type="evidence" value="ECO:0007669"/>
    <property type="project" value="InterPro"/>
</dbReference>
<dbReference type="AlphaFoldDB" id="A0A1G9ZE08"/>
<dbReference type="NCBIfam" id="TIGR02479">
    <property type="entry name" value="FliA_WhiG"/>
    <property type="match status" value="1"/>
</dbReference>
<name>A0A1G9ZE08_9FIRM</name>
<dbReference type="Gene3D" id="1.20.140.160">
    <property type="match status" value="1"/>
</dbReference>
<dbReference type="PANTHER" id="PTHR30385:SF7">
    <property type="entry name" value="RNA POLYMERASE SIGMA FACTOR FLIA"/>
    <property type="match status" value="1"/>
</dbReference>
<dbReference type="SUPFAM" id="SSF88659">
    <property type="entry name" value="Sigma3 and sigma4 domains of RNA polymerase sigma factors"/>
    <property type="match status" value="2"/>
</dbReference>
<dbReference type="InterPro" id="IPR007630">
    <property type="entry name" value="RNA_pol_sigma70_r4"/>
</dbReference>
<organism evidence="8 9">
    <name type="scientific">Acetanaerobacterium elongatum</name>
    <dbReference type="NCBI Taxonomy" id="258515"/>
    <lineage>
        <taxon>Bacteria</taxon>
        <taxon>Bacillati</taxon>
        <taxon>Bacillota</taxon>
        <taxon>Clostridia</taxon>
        <taxon>Eubacteriales</taxon>
        <taxon>Oscillospiraceae</taxon>
        <taxon>Acetanaerobacterium</taxon>
    </lineage>
</organism>
<dbReference type="EMBL" id="FNID01000013">
    <property type="protein sequence ID" value="SDN19632.1"/>
    <property type="molecule type" value="Genomic_DNA"/>
</dbReference>
<dbReference type="CDD" id="cd06171">
    <property type="entry name" value="Sigma70_r4"/>
    <property type="match status" value="1"/>
</dbReference>
<protein>
    <submittedName>
        <fullName evidence="8">RNA polymerase, sigma 28 subunit, SigD/FliA/WhiG</fullName>
    </submittedName>
</protein>
<evidence type="ECO:0000259" key="6">
    <source>
        <dbReference type="Pfam" id="PF04542"/>
    </source>
</evidence>
<dbReference type="InterPro" id="IPR012845">
    <property type="entry name" value="RNA_pol_sigma_FliA_WhiG"/>
</dbReference>
<dbReference type="GO" id="GO:0003899">
    <property type="term" value="F:DNA-directed RNA polymerase activity"/>
    <property type="evidence" value="ECO:0007669"/>
    <property type="project" value="InterPro"/>
</dbReference>
<evidence type="ECO:0000256" key="4">
    <source>
        <dbReference type="ARBA" id="ARBA00023163"/>
    </source>
</evidence>
<dbReference type="Gene3D" id="1.10.1740.10">
    <property type="match status" value="1"/>
</dbReference>
<reference evidence="8 9" key="1">
    <citation type="submission" date="2016-10" db="EMBL/GenBank/DDBJ databases">
        <authorList>
            <person name="de Groot N.N."/>
        </authorList>
    </citation>
    <scope>NUCLEOTIDE SEQUENCE [LARGE SCALE GENOMIC DNA]</scope>
    <source>
        <strain evidence="8 9">CGMCC 1.5012</strain>
    </source>
</reference>
<dbReference type="Pfam" id="PF04539">
    <property type="entry name" value="Sigma70_r3"/>
    <property type="match status" value="1"/>
</dbReference>
<gene>
    <name evidence="8" type="ORF">SAMN05192585_11336</name>
</gene>
<feature type="domain" description="RNA polymerase sigma-70 region 2" evidence="6">
    <location>
        <begin position="47"/>
        <end position="104"/>
    </location>
</feature>
<dbReference type="Pfam" id="PF04545">
    <property type="entry name" value="Sigma70_r4"/>
    <property type="match status" value="1"/>
</dbReference>
<evidence type="ECO:0000313" key="8">
    <source>
        <dbReference type="EMBL" id="SDN19632.1"/>
    </source>
</evidence>
<keyword evidence="3" id="KW-0238">DNA-binding</keyword>
<dbReference type="PRINTS" id="PR00046">
    <property type="entry name" value="SIGMA70FCT"/>
</dbReference>
<evidence type="ECO:0000313" key="9">
    <source>
        <dbReference type="Proteomes" id="UP000199182"/>
    </source>
</evidence>
<accession>A0A1G9ZE08</accession>
<evidence type="ECO:0000256" key="2">
    <source>
        <dbReference type="ARBA" id="ARBA00023082"/>
    </source>
</evidence>
<sequence length="261" mass="29891">MSRLITKPENIIDASAWRDYKRTGDAALRNQIILHYSYIVKYAVMSMRNMFKSIAEQEDLINEGIVALMDAVERFNPDKEVKFETYASIRVRGAIIDFIRRQDWVPRRVRKNAKDTETAIASLWAEYNRQPTDDEVAAYLNITVDELRTNMAQSYSASVVSFEELLQDNLTGFEPAASAESGSADDLPEEAFFSKELKDVIAQTIEKLPPKEKLVVAMYYYENLKLKEIAQVLEVSESRVCQLHTSAIAKLRRSIEAYVKD</sequence>
<dbReference type="NCBIfam" id="NF005413">
    <property type="entry name" value="PRK06986.1"/>
    <property type="match status" value="1"/>
</dbReference>
<evidence type="ECO:0000259" key="7">
    <source>
        <dbReference type="Pfam" id="PF04545"/>
    </source>
</evidence>
<dbReference type="PANTHER" id="PTHR30385">
    <property type="entry name" value="SIGMA FACTOR F FLAGELLAR"/>
    <property type="match status" value="1"/>
</dbReference>
<feature type="domain" description="RNA polymerase sigma-70 region 4" evidence="7">
    <location>
        <begin position="205"/>
        <end position="252"/>
    </location>
</feature>
<dbReference type="InterPro" id="IPR000943">
    <property type="entry name" value="RNA_pol_sigma70"/>
</dbReference>
<dbReference type="SUPFAM" id="SSF88946">
    <property type="entry name" value="Sigma2 domain of RNA polymerase sigma factors"/>
    <property type="match status" value="1"/>
</dbReference>
<dbReference type="RefSeq" id="WP_092639643.1">
    <property type="nucleotide sequence ID" value="NZ_FNID01000013.1"/>
</dbReference>
<dbReference type="NCBIfam" id="TIGR02937">
    <property type="entry name" value="sigma70-ECF"/>
    <property type="match status" value="1"/>
</dbReference>
<dbReference type="InterPro" id="IPR013325">
    <property type="entry name" value="RNA_pol_sigma_r2"/>
</dbReference>
<evidence type="ECO:0000256" key="3">
    <source>
        <dbReference type="ARBA" id="ARBA00023125"/>
    </source>
</evidence>
<keyword evidence="2" id="KW-0731">Sigma factor</keyword>
<dbReference type="InterPro" id="IPR007624">
    <property type="entry name" value="RNA_pol_sigma70_r3"/>
</dbReference>
<keyword evidence="9" id="KW-1185">Reference proteome</keyword>
<dbReference type="GO" id="GO:0016987">
    <property type="term" value="F:sigma factor activity"/>
    <property type="evidence" value="ECO:0007669"/>
    <property type="project" value="UniProtKB-KW"/>
</dbReference>
<dbReference type="GO" id="GO:0003677">
    <property type="term" value="F:DNA binding"/>
    <property type="evidence" value="ECO:0007669"/>
    <property type="project" value="UniProtKB-KW"/>
</dbReference>
<evidence type="ECO:0000259" key="5">
    <source>
        <dbReference type="Pfam" id="PF04539"/>
    </source>
</evidence>
<dbReference type="InterPro" id="IPR014284">
    <property type="entry name" value="RNA_pol_sigma-70_dom"/>
</dbReference>
<dbReference type="InterPro" id="IPR013324">
    <property type="entry name" value="RNA_pol_sigma_r3/r4-like"/>
</dbReference>
<dbReference type="Proteomes" id="UP000199182">
    <property type="component" value="Unassembled WGS sequence"/>
</dbReference>
<dbReference type="PIRSF" id="PIRSF000770">
    <property type="entry name" value="RNA_pol_sigma-SigE/K"/>
    <property type="match status" value="1"/>
</dbReference>
<dbReference type="InterPro" id="IPR007627">
    <property type="entry name" value="RNA_pol_sigma70_r2"/>
</dbReference>
<keyword evidence="1" id="KW-0805">Transcription regulation</keyword>